<evidence type="ECO:0000256" key="7">
    <source>
        <dbReference type="SAM" id="Phobius"/>
    </source>
</evidence>
<dbReference type="Proteomes" id="UP001597448">
    <property type="component" value="Unassembled WGS sequence"/>
</dbReference>
<sequence>MEINFMHVARDSMVVIGRILTIFPLLLFTTLFMGRRAIGELPIFDFLIILALGAVVGADIADPKIEHIHTAIAIIVIALMQKIYSVLLVRSKRFGRLVSFEPVVVIKDGLFIVKNMKKERYPIDNILQMLREVDIFDISEVDTAVLEANGKLTAFKKAEKCAVTRNDLGISIQVPAISYPVIIEGRIEKETLEKLNLTEAWLCEQLNSKKIKLSDVFLATANDKHDLNITNLNEQPSAPPILH</sequence>
<dbReference type="PANTHER" id="PTHR34582">
    <property type="entry name" value="UPF0702 TRANSMEMBRANE PROTEIN YCAP"/>
    <property type="match status" value="1"/>
</dbReference>
<accession>A0ABW5FDW3</accession>
<protein>
    <submittedName>
        <fullName evidence="9">DUF421 domain-containing protein</fullName>
    </submittedName>
</protein>
<keyword evidence="10" id="KW-1185">Reference proteome</keyword>
<dbReference type="Gene3D" id="3.30.240.20">
    <property type="entry name" value="bsu07140 like domains"/>
    <property type="match status" value="2"/>
</dbReference>
<keyword evidence="3" id="KW-1003">Cell membrane</keyword>
<comment type="caution">
    <text evidence="9">The sequence shown here is derived from an EMBL/GenBank/DDBJ whole genome shotgun (WGS) entry which is preliminary data.</text>
</comment>
<evidence type="ECO:0000313" key="9">
    <source>
        <dbReference type="EMBL" id="MFD2412874.1"/>
    </source>
</evidence>
<keyword evidence="5 7" id="KW-1133">Transmembrane helix</keyword>
<dbReference type="InterPro" id="IPR023090">
    <property type="entry name" value="UPF0702_alpha/beta_dom_sf"/>
</dbReference>
<keyword evidence="6 7" id="KW-0472">Membrane</keyword>
<feature type="domain" description="YetF C-terminal" evidence="8">
    <location>
        <begin position="90"/>
        <end position="221"/>
    </location>
</feature>
<comment type="subcellular location">
    <subcellularLocation>
        <location evidence="1">Cell membrane</location>
        <topology evidence="1">Multi-pass membrane protein</topology>
    </subcellularLocation>
</comment>
<organism evidence="9 10">
    <name type="scientific">Paenibacillus rhizoplanae</name>
    <dbReference type="NCBI Taxonomy" id="1917181"/>
    <lineage>
        <taxon>Bacteria</taxon>
        <taxon>Bacillati</taxon>
        <taxon>Bacillota</taxon>
        <taxon>Bacilli</taxon>
        <taxon>Bacillales</taxon>
        <taxon>Paenibacillaceae</taxon>
        <taxon>Paenibacillus</taxon>
    </lineage>
</organism>
<evidence type="ECO:0000256" key="4">
    <source>
        <dbReference type="ARBA" id="ARBA00022692"/>
    </source>
</evidence>
<feature type="transmembrane region" description="Helical" evidence="7">
    <location>
        <begin position="41"/>
        <end position="61"/>
    </location>
</feature>
<dbReference type="Pfam" id="PF04239">
    <property type="entry name" value="DUF421"/>
    <property type="match status" value="1"/>
</dbReference>
<feature type="transmembrane region" description="Helical" evidence="7">
    <location>
        <begin position="12"/>
        <end position="34"/>
    </location>
</feature>
<dbReference type="RefSeq" id="WP_379313339.1">
    <property type="nucleotide sequence ID" value="NZ_JBHUKY010000054.1"/>
</dbReference>
<dbReference type="EMBL" id="JBHUKY010000054">
    <property type="protein sequence ID" value="MFD2412874.1"/>
    <property type="molecule type" value="Genomic_DNA"/>
</dbReference>
<evidence type="ECO:0000256" key="1">
    <source>
        <dbReference type="ARBA" id="ARBA00004651"/>
    </source>
</evidence>
<evidence type="ECO:0000256" key="6">
    <source>
        <dbReference type="ARBA" id="ARBA00023136"/>
    </source>
</evidence>
<evidence type="ECO:0000256" key="3">
    <source>
        <dbReference type="ARBA" id="ARBA00022475"/>
    </source>
</evidence>
<dbReference type="PANTHER" id="PTHR34582:SF6">
    <property type="entry name" value="UPF0702 TRANSMEMBRANE PROTEIN YCAP"/>
    <property type="match status" value="1"/>
</dbReference>
<reference evidence="10" key="1">
    <citation type="journal article" date="2019" name="Int. J. Syst. Evol. Microbiol.">
        <title>The Global Catalogue of Microorganisms (GCM) 10K type strain sequencing project: providing services to taxonomists for standard genome sequencing and annotation.</title>
        <authorList>
            <consortium name="The Broad Institute Genomics Platform"/>
            <consortium name="The Broad Institute Genome Sequencing Center for Infectious Disease"/>
            <person name="Wu L."/>
            <person name="Ma J."/>
        </authorList>
    </citation>
    <scope>NUCLEOTIDE SEQUENCE [LARGE SCALE GENOMIC DNA]</scope>
    <source>
        <strain evidence="10">CCM 8725</strain>
    </source>
</reference>
<evidence type="ECO:0000313" key="10">
    <source>
        <dbReference type="Proteomes" id="UP001597448"/>
    </source>
</evidence>
<evidence type="ECO:0000256" key="5">
    <source>
        <dbReference type="ARBA" id="ARBA00022989"/>
    </source>
</evidence>
<comment type="similarity">
    <text evidence="2">Belongs to the UPF0702 family.</text>
</comment>
<evidence type="ECO:0000256" key="2">
    <source>
        <dbReference type="ARBA" id="ARBA00006448"/>
    </source>
</evidence>
<proteinExistence type="inferred from homology"/>
<dbReference type="InterPro" id="IPR007353">
    <property type="entry name" value="DUF421"/>
</dbReference>
<keyword evidence="4 7" id="KW-0812">Transmembrane</keyword>
<evidence type="ECO:0000259" key="8">
    <source>
        <dbReference type="Pfam" id="PF04239"/>
    </source>
</evidence>
<name>A0ABW5FDW3_9BACL</name>
<feature type="transmembrane region" description="Helical" evidence="7">
    <location>
        <begin position="67"/>
        <end position="89"/>
    </location>
</feature>
<gene>
    <name evidence="9" type="ORF">ACFSX3_23620</name>
</gene>